<sequence>MRFAYLGSGSGGNGFLVEQGNTCLLVDCGFSAKECERRLAVLGKSPDQLDGILVTHEHGDHINGVGRLARKHNLHVWLSAGTHRAARTGELPTFCLMSTHQPFSIGDLEINPFPVPHDAHEPCQFTFSNGSEKLGLATDFGCETPHLIEQLSGCHALVLECNHDLDLLLNGSYPHNLKQRVSSDYGHLSNKQAANLLEKLDNSRLQHIVAAHLSEKHNRPQLAREALSAVLNCQPEWVSVAGQQQGLAWRDVA</sequence>
<dbReference type="SMART" id="SM00849">
    <property type="entry name" value="Lactamase_B"/>
    <property type="match status" value="1"/>
</dbReference>
<dbReference type="PANTHER" id="PTHR47619:SF1">
    <property type="entry name" value="EXODEOXYRIBONUCLEASE WALJ"/>
    <property type="match status" value="1"/>
</dbReference>
<dbReference type="EMBL" id="UOFP01000257">
    <property type="protein sequence ID" value="VAW89187.1"/>
    <property type="molecule type" value="Genomic_DNA"/>
</dbReference>
<dbReference type="SUPFAM" id="SSF56281">
    <property type="entry name" value="Metallo-hydrolase/oxidoreductase"/>
    <property type="match status" value="1"/>
</dbReference>
<evidence type="ECO:0000259" key="1">
    <source>
        <dbReference type="SMART" id="SM00849"/>
    </source>
</evidence>
<dbReference type="InterPro" id="IPR052533">
    <property type="entry name" value="WalJ/YycJ-like"/>
</dbReference>
<protein>
    <submittedName>
        <fullName evidence="2">Metal-dependent hydrolases of the beta-lactamase superfamily I</fullName>
    </submittedName>
</protein>
<dbReference type="Gene3D" id="3.60.15.10">
    <property type="entry name" value="Ribonuclease Z/Hydroxyacylglutathione hydrolase-like"/>
    <property type="match status" value="1"/>
</dbReference>
<reference evidence="2" key="1">
    <citation type="submission" date="2018-06" db="EMBL/GenBank/DDBJ databases">
        <authorList>
            <person name="Zhirakovskaya E."/>
        </authorList>
    </citation>
    <scope>NUCLEOTIDE SEQUENCE</scope>
</reference>
<keyword evidence="2" id="KW-0378">Hydrolase</keyword>
<feature type="domain" description="Metallo-beta-lactamase" evidence="1">
    <location>
        <begin position="11"/>
        <end position="212"/>
    </location>
</feature>
<evidence type="ECO:0000313" key="2">
    <source>
        <dbReference type="EMBL" id="VAW89187.1"/>
    </source>
</evidence>
<dbReference type="AlphaFoldDB" id="A0A3B0ZPB7"/>
<proteinExistence type="predicted"/>
<dbReference type="GO" id="GO:0016787">
    <property type="term" value="F:hydrolase activity"/>
    <property type="evidence" value="ECO:0007669"/>
    <property type="project" value="UniProtKB-KW"/>
</dbReference>
<name>A0A3B0ZPB7_9ZZZZ</name>
<organism evidence="2">
    <name type="scientific">hydrothermal vent metagenome</name>
    <dbReference type="NCBI Taxonomy" id="652676"/>
    <lineage>
        <taxon>unclassified sequences</taxon>
        <taxon>metagenomes</taxon>
        <taxon>ecological metagenomes</taxon>
    </lineage>
</organism>
<dbReference type="PANTHER" id="PTHR47619">
    <property type="entry name" value="METALLO-HYDROLASE YYCJ-RELATED"/>
    <property type="match status" value="1"/>
</dbReference>
<dbReference type="InterPro" id="IPR001279">
    <property type="entry name" value="Metallo-B-lactamas"/>
</dbReference>
<dbReference type="Pfam" id="PF12706">
    <property type="entry name" value="Lactamase_B_2"/>
    <property type="match status" value="1"/>
</dbReference>
<gene>
    <name evidence="2" type="ORF">MNBD_GAMMA18-2142</name>
</gene>
<accession>A0A3B0ZPB7</accession>
<dbReference type="InterPro" id="IPR036866">
    <property type="entry name" value="RibonucZ/Hydroxyglut_hydro"/>
</dbReference>